<dbReference type="GO" id="GO:0006412">
    <property type="term" value="P:translation"/>
    <property type="evidence" value="ECO:0007669"/>
    <property type="project" value="UniProtKB-UniRule"/>
</dbReference>
<dbReference type="PANTHER" id="PTHR11831">
    <property type="entry name" value="30S 40S RIBOSOMAL PROTEIN"/>
    <property type="match status" value="1"/>
</dbReference>
<dbReference type="Gene3D" id="1.10.1050.10">
    <property type="entry name" value="Ribosomal Protein S4 Delta 41, Chain A, domain 1"/>
    <property type="match status" value="1"/>
</dbReference>
<evidence type="ECO:0000256" key="7">
    <source>
        <dbReference type="HAMAP-Rule" id="MF_01306"/>
    </source>
</evidence>
<keyword evidence="4 7" id="KW-0689">Ribosomal protein</keyword>
<comment type="function">
    <text evidence="7">One of the primary rRNA binding proteins, it binds directly to 16S rRNA where it nucleates assembly of the body of the 30S subunit.</text>
</comment>
<reference evidence="10 11" key="1">
    <citation type="journal article" date="2016" name="Nat. Commun.">
        <title>Thousands of microbial genomes shed light on interconnected biogeochemical processes in an aquifer system.</title>
        <authorList>
            <person name="Anantharaman K."/>
            <person name="Brown C.T."/>
            <person name="Hug L.A."/>
            <person name="Sharon I."/>
            <person name="Castelle C.J."/>
            <person name="Probst A.J."/>
            <person name="Thomas B.C."/>
            <person name="Singh A."/>
            <person name="Wilkins M.J."/>
            <person name="Karaoz U."/>
            <person name="Brodie E.L."/>
            <person name="Williams K.H."/>
            <person name="Hubbard S.S."/>
            <person name="Banfield J.F."/>
        </authorList>
    </citation>
    <scope>NUCLEOTIDE SEQUENCE [LARGE SCALE GENOMIC DNA]</scope>
</reference>
<evidence type="ECO:0000313" key="11">
    <source>
        <dbReference type="Proteomes" id="UP000177407"/>
    </source>
</evidence>
<comment type="caution">
    <text evidence="10">The sequence shown here is derived from an EMBL/GenBank/DDBJ whole genome shotgun (WGS) entry which is preliminary data.</text>
</comment>
<dbReference type="PANTHER" id="PTHR11831:SF4">
    <property type="entry name" value="SMALL RIBOSOMAL SUBUNIT PROTEIN US4M"/>
    <property type="match status" value="1"/>
</dbReference>
<dbReference type="AlphaFoldDB" id="A0A1F5S4F3"/>
<comment type="function">
    <text evidence="7">With S5 and S12 plays an important role in translational accuracy.</text>
</comment>
<sequence>MAKEKKSKCARCRREGEKLFLKGDRCGTAKCAFTRRSYPPGVHGPKGKVRLTGYGTQLREKQKARRIYSILEKQFKNYFIKASKKKGDTSDFLLQLLEMQLDNVVYRLGFARSRQQARQVVGHGLIFVNNKKVNIPSFQVKAGQTISIKPSMLEKPLFQNLPQILKKHETPNWLAMDIVKLEGKVLGTPKKEEVKTQFDPKLIVEFYSR</sequence>
<evidence type="ECO:0000313" key="10">
    <source>
        <dbReference type="EMBL" id="OGF21313.1"/>
    </source>
</evidence>
<proteinExistence type="inferred from homology"/>
<protein>
    <recommendedName>
        <fullName evidence="6 7">Small ribosomal subunit protein uS4</fullName>
    </recommendedName>
</protein>
<dbReference type="Proteomes" id="UP000177407">
    <property type="component" value="Unassembled WGS sequence"/>
</dbReference>
<evidence type="ECO:0000256" key="4">
    <source>
        <dbReference type="ARBA" id="ARBA00022980"/>
    </source>
</evidence>
<evidence type="ECO:0000256" key="6">
    <source>
        <dbReference type="ARBA" id="ARBA00035254"/>
    </source>
</evidence>
<dbReference type="SMART" id="SM00363">
    <property type="entry name" value="S4"/>
    <property type="match status" value="1"/>
</dbReference>
<dbReference type="InterPro" id="IPR036986">
    <property type="entry name" value="S4_RNA-bd_sf"/>
</dbReference>
<dbReference type="HAMAP" id="MF_01306_B">
    <property type="entry name" value="Ribosomal_uS4_B"/>
    <property type="match status" value="1"/>
</dbReference>
<dbReference type="CDD" id="cd00165">
    <property type="entry name" value="S4"/>
    <property type="match status" value="1"/>
</dbReference>
<dbReference type="InterPro" id="IPR022801">
    <property type="entry name" value="Ribosomal_uS4"/>
</dbReference>
<dbReference type="GO" id="GO:0015935">
    <property type="term" value="C:small ribosomal subunit"/>
    <property type="evidence" value="ECO:0007669"/>
    <property type="project" value="InterPro"/>
</dbReference>
<dbReference type="EMBL" id="MFGA01000008">
    <property type="protein sequence ID" value="OGF21313.1"/>
    <property type="molecule type" value="Genomic_DNA"/>
</dbReference>
<evidence type="ECO:0000256" key="1">
    <source>
        <dbReference type="ARBA" id="ARBA00007465"/>
    </source>
</evidence>
<feature type="domain" description="Small ribosomal subunit protein uS4 N-terminal" evidence="9">
    <location>
        <begin position="3"/>
        <end position="98"/>
    </location>
</feature>
<dbReference type="GO" id="GO:0003735">
    <property type="term" value="F:structural constituent of ribosome"/>
    <property type="evidence" value="ECO:0007669"/>
    <property type="project" value="InterPro"/>
</dbReference>
<keyword evidence="5 7" id="KW-0687">Ribonucleoprotein</keyword>
<name>A0A1F5S4F3_9BACT</name>
<comment type="similarity">
    <text evidence="1 7">Belongs to the universal ribosomal protein uS4 family.</text>
</comment>
<evidence type="ECO:0000259" key="9">
    <source>
        <dbReference type="SMART" id="SM01390"/>
    </source>
</evidence>
<dbReference type="InterPro" id="IPR001912">
    <property type="entry name" value="Ribosomal_uS4_N"/>
</dbReference>
<dbReference type="GO" id="GO:0042274">
    <property type="term" value="P:ribosomal small subunit biogenesis"/>
    <property type="evidence" value="ECO:0007669"/>
    <property type="project" value="TreeGrafter"/>
</dbReference>
<dbReference type="PROSITE" id="PS50889">
    <property type="entry name" value="S4"/>
    <property type="match status" value="1"/>
</dbReference>
<dbReference type="Gene3D" id="3.10.290.10">
    <property type="entry name" value="RNA-binding S4 domain"/>
    <property type="match status" value="1"/>
</dbReference>
<dbReference type="NCBIfam" id="NF003717">
    <property type="entry name" value="PRK05327.1"/>
    <property type="match status" value="1"/>
</dbReference>
<dbReference type="SMART" id="SM01390">
    <property type="entry name" value="Ribosomal_S4"/>
    <property type="match status" value="1"/>
</dbReference>
<dbReference type="InterPro" id="IPR005709">
    <property type="entry name" value="Ribosomal_uS4_bac-type"/>
</dbReference>
<keyword evidence="3 7" id="KW-0694">RNA-binding</keyword>
<dbReference type="Pfam" id="PF00163">
    <property type="entry name" value="Ribosomal_S4"/>
    <property type="match status" value="1"/>
</dbReference>
<dbReference type="GO" id="GO:0019843">
    <property type="term" value="F:rRNA binding"/>
    <property type="evidence" value="ECO:0007669"/>
    <property type="project" value="UniProtKB-UniRule"/>
</dbReference>
<keyword evidence="2 7" id="KW-0699">rRNA-binding</keyword>
<evidence type="ECO:0000259" key="8">
    <source>
        <dbReference type="SMART" id="SM00363"/>
    </source>
</evidence>
<accession>A0A1F5S4F3</accession>
<dbReference type="InterPro" id="IPR002942">
    <property type="entry name" value="S4_RNA-bd"/>
</dbReference>
<comment type="subunit">
    <text evidence="7">Part of the 30S ribosomal subunit. Contacts protein S5. The interaction surface between S4 and S5 is involved in control of translational fidelity.</text>
</comment>
<feature type="domain" description="RNA-binding S4" evidence="8">
    <location>
        <begin position="99"/>
        <end position="162"/>
    </location>
</feature>
<organism evidence="10 11">
    <name type="scientific">Candidatus Falkowbacteria bacterium RIFOXYA2_FULL_38_12</name>
    <dbReference type="NCBI Taxonomy" id="1797993"/>
    <lineage>
        <taxon>Bacteria</taxon>
        <taxon>Candidatus Falkowiibacteriota</taxon>
    </lineage>
</organism>
<dbReference type="NCBIfam" id="TIGR01017">
    <property type="entry name" value="rpsD_bact"/>
    <property type="match status" value="1"/>
</dbReference>
<evidence type="ECO:0000256" key="5">
    <source>
        <dbReference type="ARBA" id="ARBA00023274"/>
    </source>
</evidence>
<evidence type="ECO:0000256" key="3">
    <source>
        <dbReference type="ARBA" id="ARBA00022884"/>
    </source>
</evidence>
<dbReference type="SUPFAM" id="SSF55174">
    <property type="entry name" value="Alpha-L RNA-binding motif"/>
    <property type="match status" value="1"/>
</dbReference>
<gene>
    <name evidence="7" type="primary">rpsD</name>
    <name evidence="10" type="ORF">A2257_00835</name>
</gene>
<evidence type="ECO:0000256" key="2">
    <source>
        <dbReference type="ARBA" id="ARBA00022730"/>
    </source>
</evidence>
<dbReference type="FunFam" id="3.10.290.10:FF:000001">
    <property type="entry name" value="30S ribosomal protein S4"/>
    <property type="match status" value="1"/>
</dbReference>
<dbReference type="Pfam" id="PF01479">
    <property type="entry name" value="S4"/>
    <property type="match status" value="1"/>
</dbReference>